<keyword evidence="1" id="KW-0489">Methyltransferase</keyword>
<reference evidence="2" key="1">
    <citation type="journal article" date="2017" name="Sci. Rep.">
        <title>Determination of the Genome and Primary Transcriptome of Syngas Fermenting Eubacterium limosum ATCC 8486.</title>
        <authorList>
            <person name="Song Y."/>
            <person name="Shin J."/>
            <person name="Jeong Y."/>
            <person name="Jin S."/>
            <person name="Lee J.K."/>
            <person name="Kim D.R."/>
            <person name="Kim S.C."/>
            <person name="Cho S."/>
            <person name="Cho B.K."/>
        </authorList>
    </citation>
    <scope>NUCLEOTIDE SEQUENCE [LARGE SCALE GENOMIC DNA]</scope>
    <source>
        <strain evidence="2">ATCC 8486</strain>
    </source>
</reference>
<gene>
    <name evidence="1" type="ORF">B2M23_05155</name>
</gene>
<keyword evidence="1" id="KW-0808">Transferase</keyword>
<dbReference type="AlphaFoldDB" id="A0AAC9QSQ6"/>
<organism evidence="1 2">
    <name type="scientific">Eubacterium limosum</name>
    <dbReference type="NCBI Taxonomy" id="1736"/>
    <lineage>
        <taxon>Bacteria</taxon>
        <taxon>Bacillati</taxon>
        <taxon>Bacillota</taxon>
        <taxon>Clostridia</taxon>
        <taxon>Eubacteriales</taxon>
        <taxon>Eubacteriaceae</taxon>
        <taxon>Eubacterium</taxon>
    </lineage>
</organism>
<dbReference type="InterPro" id="IPR036655">
    <property type="entry name" value="MtmB_sf"/>
</dbReference>
<accession>A0AAC9QSQ6</accession>
<name>A0AAC9QSQ6_EUBLI</name>
<dbReference type="KEGG" id="elim:B2M23_05155"/>
<proteinExistence type="predicted"/>
<sequence>MGAIPKRVTVYDVYDRAKTGQKMAENDWDYKMIPQTAAKLKKKYGIKMDKTKMIPEDPELIDNLFKAGVDMLEECGVYCIDTGRVIKYTRDEIMTAIKNAPKSARYGEDKDAVMLQPRSYKSKEAPIIQGGPTGAPCSEDLFIPIHQSYAQEPVIDTIVDGVLQTINGKDPQPGTPWEVLAVKSEAVFVRDAQMRAGRPGMGL</sequence>
<evidence type="ECO:0000313" key="1">
    <source>
        <dbReference type="EMBL" id="ARD64967.1"/>
    </source>
</evidence>
<evidence type="ECO:0000313" key="2">
    <source>
        <dbReference type="Proteomes" id="UP000192391"/>
    </source>
</evidence>
<dbReference type="GO" id="GO:0008168">
    <property type="term" value="F:methyltransferase activity"/>
    <property type="evidence" value="ECO:0007669"/>
    <property type="project" value="UniProtKB-KW"/>
</dbReference>
<protein>
    <submittedName>
        <fullName evidence="1">Monomethylamine--corrinoid methyltransferase</fullName>
    </submittedName>
</protein>
<dbReference type="EMBL" id="CP019962">
    <property type="protein sequence ID" value="ARD64967.1"/>
    <property type="molecule type" value="Genomic_DNA"/>
</dbReference>
<dbReference type="Gene3D" id="3.20.20.460">
    <property type="entry name" value="Monomethylamine methyltransferase MtmB"/>
    <property type="match status" value="1"/>
</dbReference>
<dbReference type="SUPFAM" id="SSF75098">
    <property type="entry name" value="Monomethylamine methyltransferase MtmB"/>
    <property type="match status" value="1"/>
</dbReference>
<dbReference type="Pfam" id="PF05369">
    <property type="entry name" value="MtmB"/>
    <property type="match status" value="1"/>
</dbReference>
<dbReference type="Proteomes" id="UP000192391">
    <property type="component" value="Chromosome"/>
</dbReference>
<dbReference type="SMR" id="A0AAC9QSQ6"/>
<dbReference type="InterPro" id="IPR008031">
    <property type="entry name" value="MtmB_MeTrfase"/>
</dbReference>
<dbReference type="GO" id="GO:0032259">
    <property type="term" value="P:methylation"/>
    <property type="evidence" value="ECO:0007669"/>
    <property type="project" value="UniProtKB-KW"/>
</dbReference>